<dbReference type="KEGG" id="rhom:FRIFI_2489"/>
<proteinExistence type="predicted"/>
<dbReference type="EMBL" id="LN650648">
    <property type="protein sequence ID" value="CEI74014.1"/>
    <property type="molecule type" value="Genomic_DNA"/>
</dbReference>
<dbReference type="Proteomes" id="UP000245695">
    <property type="component" value="Chromosome 1"/>
</dbReference>
<dbReference type="RefSeq" id="WP_166506017.1">
    <property type="nucleotide sequence ID" value="NZ_LN650648.1"/>
</dbReference>
<reference evidence="3 4" key="1">
    <citation type="submission" date="2014-09" db="EMBL/GenBank/DDBJ databases">
        <authorList>
            <person name="Hornung B.V."/>
        </authorList>
    </citation>
    <scope>NUCLEOTIDE SEQUENCE [LARGE SCALE GENOMIC DNA]</scope>
    <source>
        <strain evidence="3 4">FRIFI</strain>
    </source>
</reference>
<feature type="domain" description="DUF4179" evidence="2">
    <location>
        <begin position="42"/>
        <end position="126"/>
    </location>
</feature>
<keyword evidence="1" id="KW-0472">Membrane</keyword>
<name>A0A2P2BXW5_9FIRM</name>
<dbReference type="Gene3D" id="2.60.40.1630">
    <property type="entry name" value="bacillus anthracis domain"/>
    <property type="match status" value="1"/>
</dbReference>
<evidence type="ECO:0000259" key="2">
    <source>
        <dbReference type="Pfam" id="PF13786"/>
    </source>
</evidence>
<gene>
    <name evidence="3" type="ORF">FRIFI_2489</name>
</gene>
<organism evidence="3 4">
    <name type="scientific">Romboutsia hominis</name>
    <dbReference type="NCBI Taxonomy" id="1507512"/>
    <lineage>
        <taxon>Bacteria</taxon>
        <taxon>Bacillati</taxon>
        <taxon>Bacillota</taxon>
        <taxon>Clostridia</taxon>
        <taxon>Peptostreptococcales</taxon>
        <taxon>Peptostreptococcaceae</taxon>
        <taxon>Romboutsia</taxon>
    </lineage>
</organism>
<accession>A0A2P2BXW5</accession>
<dbReference type="Pfam" id="PF13786">
    <property type="entry name" value="DUF4179"/>
    <property type="match status" value="1"/>
</dbReference>
<evidence type="ECO:0000313" key="3">
    <source>
        <dbReference type="EMBL" id="CEI74014.1"/>
    </source>
</evidence>
<feature type="transmembrane region" description="Helical" evidence="1">
    <location>
        <begin position="46"/>
        <end position="65"/>
    </location>
</feature>
<protein>
    <recommendedName>
        <fullName evidence="2">DUF4179 domain-containing protein</fullName>
    </recommendedName>
</protein>
<keyword evidence="1" id="KW-0812">Transmembrane</keyword>
<dbReference type="InterPro" id="IPR025436">
    <property type="entry name" value="DUF4179"/>
</dbReference>
<keyword evidence="1" id="KW-1133">Transmembrane helix</keyword>
<evidence type="ECO:0000313" key="4">
    <source>
        <dbReference type="Proteomes" id="UP000245695"/>
    </source>
</evidence>
<keyword evidence="4" id="KW-1185">Reference proteome</keyword>
<dbReference type="AlphaFoldDB" id="A0A2P2BXW5"/>
<evidence type="ECO:0000256" key="1">
    <source>
        <dbReference type="SAM" id="Phobius"/>
    </source>
</evidence>
<sequence>MKDDFEILNDVKMNVDDYEEVKFDNNDELKNKMKIKIRNRNKNKRFKRGIVAASLLAILSSGIILDNNIWADIERFWYSLGDIVNMKKEELEDYKYNINKVAIDKNVKISLKDVILDNGSLILNLNVDYSKFNPFKDFTEKQQKEWSFDKWGREETLLTVGEINNIYIDGVKYEGQSWAIGDHYQKKEKSVDVVMEQGIDMTIKEGNDINSERVKKDEFPYVINKDKIYNFKIQIKKLHLEQDWESQYKFYDEVKKAGGPHSGIIRGNWEFNIDIKGEDLIDKSKSYSIDEVIEFSLNNKVASIEFSEVIASPLSVEIKYKFLGINNVDFDRIRLKVKDENNKEIIPDGMNVNNGTHEVVEKYKNTSNNYSELKIVPTIVDDKYNVKEVLEDKAIKVKLD</sequence>